<dbReference type="AlphaFoldDB" id="A0A4S2MI78"/>
<dbReference type="PANTHER" id="PTHR38048:SF2">
    <property type="entry name" value="HEMERYTHRIN-LIKE DOMAIN-CONTAINING PROTEIN"/>
    <property type="match status" value="1"/>
</dbReference>
<dbReference type="Gene3D" id="1.20.120.520">
    <property type="entry name" value="nmb1532 protein domain like"/>
    <property type="match status" value="1"/>
</dbReference>
<reference evidence="3 4" key="1">
    <citation type="submission" date="2019-04" db="EMBL/GenBank/DDBJ databases">
        <title>Comparative genomics and transcriptomics to analyze fruiting body development in filamentous ascomycetes.</title>
        <authorList>
            <consortium name="DOE Joint Genome Institute"/>
            <person name="Lutkenhaus R."/>
            <person name="Traeger S."/>
            <person name="Breuer J."/>
            <person name="Kuo A."/>
            <person name="Lipzen A."/>
            <person name="Pangilinan J."/>
            <person name="Dilworth D."/>
            <person name="Sandor L."/>
            <person name="Poggeler S."/>
            <person name="Barry K."/>
            <person name="Grigoriev I.V."/>
            <person name="Nowrousian M."/>
        </authorList>
    </citation>
    <scope>NUCLEOTIDE SEQUENCE [LARGE SCALE GENOMIC DNA]</scope>
    <source>
        <strain evidence="3 4">CBS 389.68</strain>
    </source>
</reference>
<dbReference type="STRING" id="341454.A0A4S2MI78"/>
<dbReference type="InParanoid" id="A0A4S2MI78"/>
<evidence type="ECO:0000259" key="2">
    <source>
        <dbReference type="Pfam" id="PF01814"/>
    </source>
</evidence>
<dbReference type="EMBL" id="ML220172">
    <property type="protein sequence ID" value="TGZ76586.1"/>
    <property type="molecule type" value="Genomic_DNA"/>
</dbReference>
<organism evidence="3 4">
    <name type="scientific">Ascodesmis nigricans</name>
    <dbReference type="NCBI Taxonomy" id="341454"/>
    <lineage>
        <taxon>Eukaryota</taxon>
        <taxon>Fungi</taxon>
        <taxon>Dikarya</taxon>
        <taxon>Ascomycota</taxon>
        <taxon>Pezizomycotina</taxon>
        <taxon>Pezizomycetes</taxon>
        <taxon>Pezizales</taxon>
        <taxon>Ascodesmidaceae</taxon>
        <taxon>Ascodesmis</taxon>
    </lineage>
</organism>
<keyword evidence="4" id="KW-1185">Reference proteome</keyword>
<feature type="compositionally biased region" description="Basic residues" evidence="1">
    <location>
        <begin position="346"/>
        <end position="359"/>
    </location>
</feature>
<accession>A0A4S2MI78</accession>
<feature type="domain" description="Hemerythrin-like" evidence="2">
    <location>
        <begin position="38"/>
        <end position="151"/>
    </location>
</feature>
<evidence type="ECO:0000313" key="3">
    <source>
        <dbReference type="EMBL" id="TGZ76586.1"/>
    </source>
</evidence>
<dbReference type="InterPro" id="IPR012312">
    <property type="entry name" value="Hemerythrin-like"/>
</dbReference>
<dbReference type="PANTHER" id="PTHR38048">
    <property type="entry name" value="EXPRESSED PROTEIN"/>
    <property type="match status" value="1"/>
</dbReference>
<dbReference type="InterPro" id="IPR053206">
    <property type="entry name" value="Dimeric_xanthone_biosynth"/>
</dbReference>
<proteinExistence type="predicted"/>
<dbReference type="Pfam" id="PF01814">
    <property type="entry name" value="Hemerythrin"/>
    <property type="match status" value="1"/>
</dbReference>
<evidence type="ECO:0000313" key="4">
    <source>
        <dbReference type="Proteomes" id="UP000298138"/>
    </source>
</evidence>
<evidence type="ECO:0000256" key="1">
    <source>
        <dbReference type="SAM" id="MobiDB-lite"/>
    </source>
</evidence>
<dbReference type="Proteomes" id="UP000298138">
    <property type="component" value="Unassembled WGS sequence"/>
</dbReference>
<feature type="compositionally biased region" description="Basic and acidic residues" evidence="1">
    <location>
        <begin position="283"/>
        <end position="311"/>
    </location>
</feature>
<feature type="region of interest" description="Disordered" evidence="1">
    <location>
        <begin position="274"/>
        <end position="359"/>
    </location>
</feature>
<name>A0A4S2MI78_9PEZI</name>
<protein>
    <recommendedName>
        <fullName evidence="2">Hemerythrin-like domain-containing protein</fullName>
    </recommendedName>
</protein>
<sequence>MPDRWADYPFPLISTPAVSGGDYKDQFVKSSSKMALMHNVIIRGLNCMYLQAEFITPATAQDFLTFCRCWCETINNHHHCEEAAYFPVIEEACGIEGISDSNVEQHDAFTPGLERFEEYIRKATPSTVNGRTIIDLLDNFAAILQIHLTDEVVWILSLSQYKNLDLAAIDAQHGNYVRAHSSKTTLLPYLLTNHDLTYEGGIHDWWPSDSKVRLFFLRYICSIWNHGAWRYSSCSKAGKPKRLHGIDWNRIGNEHSLAMLAPQPAMVELLPQTPEPAYTSRPRSKESEEFAGAKHSRGRNESSRNSSHESIIDSSATTPRNSVGRLVMDDEKRGVGYSVLPPPVQHIHHNVHGHHAQAR</sequence>
<dbReference type="OrthoDB" id="58416at2759"/>
<gene>
    <name evidence="3" type="ORF">EX30DRAFT_344757</name>
</gene>